<evidence type="ECO:0000256" key="1">
    <source>
        <dbReference type="ARBA" id="ARBA00004141"/>
    </source>
</evidence>
<evidence type="ECO:0000256" key="3">
    <source>
        <dbReference type="ARBA" id="ARBA00022989"/>
    </source>
</evidence>
<evidence type="ECO:0000313" key="7">
    <source>
        <dbReference type="Proteomes" id="UP000271937"/>
    </source>
</evidence>
<feature type="transmembrane region" description="Helical" evidence="5">
    <location>
        <begin position="347"/>
        <end position="365"/>
    </location>
</feature>
<sequence>MSETVFPVFLKAEVARFLIVGGGKMALKKTEMVLKLYPKASITLLSDKISPSLSKVLGKFPHIKTSNKSFTINDLDEVDFVILALDSDAENLALREIAKQKKLPVYLAGKPQLSDFSLTEPYVEKTGRLKISNIRFWIYGLSIPALLLTAYFLGRFISPEEIGRMGTSVLDNLDENILLFILAGFVAQLIDGALGMAYGVTATSFLLSFGMSPAVSSASVHASEVFTSGVSGLMHLKFGNVNSKLFKNLLIPGVIGAILGAYLLTSLEDYNQYIMPIVSAYTLILGIIIIRKALQKKRSRKKVKRLFPLAAAGGFLDSIGGGGWGPIVSSTLIANGKNPRYTIGSVNLAEFFVALASSFTFIATIGFTHWSVILGLIIGGVIAAPIGAFMANKIPTKPMMLFVGILIIITSLKRIFF</sequence>
<dbReference type="InterPro" id="IPR051598">
    <property type="entry name" value="TSUP/Inactive_protease-like"/>
</dbReference>
<feature type="transmembrane region" description="Helical" evidence="5">
    <location>
        <begin position="136"/>
        <end position="157"/>
    </location>
</feature>
<keyword evidence="5" id="KW-1003">Cell membrane</keyword>
<keyword evidence="4 5" id="KW-0472">Membrane</keyword>
<keyword evidence="2 5" id="KW-0812">Transmembrane</keyword>
<feature type="transmembrane region" description="Helical" evidence="5">
    <location>
        <begin position="177"/>
        <end position="201"/>
    </location>
</feature>
<dbReference type="Pfam" id="PF13241">
    <property type="entry name" value="NAD_binding_7"/>
    <property type="match status" value="1"/>
</dbReference>
<comment type="subcellular location">
    <subcellularLocation>
        <location evidence="5">Cell membrane</location>
        <topology evidence="5">Multi-pass membrane protein</topology>
    </subcellularLocation>
    <subcellularLocation>
        <location evidence="1">Membrane</location>
        <topology evidence="1">Multi-pass membrane protein</topology>
    </subcellularLocation>
</comment>
<feature type="transmembrane region" description="Helical" evidence="5">
    <location>
        <begin position="273"/>
        <end position="294"/>
    </location>
</feature>
<protein>
    <recommendedName>
        <fullName evidence="5">Probable membrane transporter protein</fullName>
    </recommendedName>
</protein>
<keyword evidence="7" id="KW-1185">Reference proteome</keyword>
<dbReference type="PANTHER" id="PTHR43701:SF12">
    <property type="entry name" value="MEMBRANE TRANSPORTER PROTEIN YTNM-RELATED"/>
    <property type="match status" value="1"/>
</dbReference>
<dbReference type="RefSeq" id="WP_125012430.1">
    <property type="nucleotide sequence ID" value="NZ_RQVR01000007.1"/>
</dbReference>
<gene>
    <name evidence="6" type="ORF">EG849_07330</name>
</gene>
<reference evidence="6 7" key="1">
    <citation type="submission" date="2018-11" db="EMBL/GenBank/DDBJ databases">
        <title>Flavobacterium sp. nov., YIM 102600 draft genome.</title>
        <authorList>
            <person name="Li G."/>
            <person name="Jiang Y."/>
        </authorList>
    </citation>
    <scope>NUCLEOTIDE SEQUENCE [LARGE SCALE GENOMIC DNA]</scope>
    <source>
        <strain evidence="6 7">YIM 102600</strain>
    </source>
</reference>
<comment type="similarity">
    <text evidence="5">Belongs to the 4-toluene sulfonate uptake permease (TSUP) (TC 2.A.102) family.</text>
</comment>
<dbReference type="GO" id="GO:0005886">
    <property type="term" value="C:plasma membrane"/>
    <property type="evidence" value="ECO:0007669"/>
    <property type="project" value="UniProtKB-SubCell"/>
</dbReference>
<dbReference type="OrthoDB" id="45564at2"/>
<dbReference type="Gene3D" id="3.40.50.720">
    <property type="entry name" value="NAD(P)-binding Rossmann-like Domain"/>
    <property type="match status" value="1"/>
</dbReference>
<feature type="transmembrane region" description="Helical" evidence="5">
    <location>
        <begin position="245"/>
        <end position="267"/>
    </location>
</feature>
<feature type="transmembrane region" description="Helical" evidence="5">
    <location>
        <begin position="306"/>
        <end position="327"/>
    </location>
</feature>
<dbReference type="InterPro" id="IPR036291">
    <property type="entry name" value="NAD(P)-bd_dom_sf"/>
</dbReference>
<evidence type="ECO:0000256" key="2">
    <source>
        <dbReference type="ARBA" id="ARBA00022692"/>
    </source>
</evidence>
<comment type="caution">
    <text evidence="6">The sequence shown here is derived from an EMBL/GenBank/DDBJ whole genome shotgun (WGS) entry which is preliminary data.</text>
</comment>
<feature type="transmembrane region" description="Helical" evidence="5">
    <location>
        <begin position="372"/>
        <end position="392"/>
    </location>
</feature>
<evidence type="ECO:0000256" key="4">
    <source>
        <dbReference type="ARBA" id="ARBA00023136"/>
    </source>
</evidence>
<dbReference type="Pfam" id="PF01925">
    <property type="entry name" value="TauE"/>
    <property type="match status" value="1"/>
</dbReference>
<dbReference type="PANTHER" id="PTHR43701">
    <property type="entry name" value="MEMBRANE TRANSPORTER PROTEIN MJ0441-RELATED"/>
    <property type="match status" value="1"/>
</dbReference>
<name>A0A3P3W939_9FLAO</name>
<proteinExistence type="inferred from homology"/>
<feature type="transmembrane region" description="Helical" evidence="5">
    <location>
        <begin position="398"/>
        <end position="416"/>
    </location>
</feature>
<evidence type="ECO:0000256" key="5">
    <source>
        <dbReference type="RuleBase" id="RU363041"/>
    </source>
</evidence>
<dbReference type="Proteomes" id="UP000271937">
    <property type="component" value="Unassembled WGS sequence"/>
</dbReference>
<dbReference type="SUPFAM" id="SSF51735">
    <property type="entry name" value="NAD(P)-binding Rossmann-fold domains"/>
    <property type="match status" value="1"/>
</dbReference>
<dbReference type="InterPro" id="IPR002781">
    <property type="entry name" value="TM_pro_TauE-like"/>
</dbReference>
<dbReference type="EMBL" id="RQVR01000007">
    <property type="protein sequence ID" value="RRJ91682.1"/>
    <property type="molecule type" value="Genomic_DNA"/>
</dbReference>
<organism evidence="6 7">
    <name type="scientific">Flavobacterium macacae</name>
    <dbReference type="NCBI Taxonomy" id="2488993"/>
    <lineage>
        <taxon>Bacteria</taxon>
        <taxon>Pseudomonadati</taxon>
        <taxon>Bacteroidota</taxon>
        <taxon>Flavobacteriia</taxon>
        <taxon>Flavobacteriales</taxon>
        <taxon>Flavobacteriaceae</taxon>
        <taxon>Flavobacterium</taxon>
    </lineage>
</organism>
<accession>A0A3P3W939</accession>
<keyword evidence="3 5" id="KW-1133">Transmembrane helix</keyword>
<evidence type="ECO:0000313" key="6">
    <source>
        <dbReference type="EMBL" id="RRJ91682.1"/>
    </source>
</evidence>
<dbReference type="AlphaFoldDB" id="A0A3P3W939"/>